<dbReference type="STRING" id="590652.BST39_09550"/>
<organism evidence="2 3">
    <name type="scientific">Mycobacterium paraseoulense</name>
    <dbReference type="NCBI Taxonomy" id="590652"/>
    <lineage>
        <taxon>Bacteria</taxon>
        <taxon>Bacillati</taxon>
        <taxon>Actinomycetota</taxon>
        <taxon>Actinomycetes</taxon>
        <taxon>Mycobacteriales</taxon>
        <taxon>Mycobacteriaceae</taxon>
        <taxon>Mycobacterium</taxon>
    </lineage>
</organism>
<name>A0A1X0ID57_9MYCO</name>
<dbReference type="EMBL" id="MVIE01000009">
    <property type="protein sequence ID" value="ORB42970.1"/>
    <property type="molecule type" value="Genomic_DNA"/>
</dbReference>
<dbReference type="Proteomes" id="UP000192513">
    <property type="component" value="Unassembled WGS sequence"/>
</dbReference>
<feature type="region of interest" description="Disordered" evidence="1">
    <location>
        <begin position="444"/>
        <end position="467"/>
    </location>
</feature>
<evidence type="ECO:0000313" key="2">
    <source>
        <dbReference type="EMBL" id="ORB42970.1"/>
    </source>
</evidence>
<keyword evidence="3" id="KW-1185">Reference proteome</keyword>
<accession>A0A1X0ID57</accession>
<dbReference type="PANTHER" id="PTHR43422">
    <property type="entry name" value="THIAMINE THIAZOLE SYNTHASE"/>
    <property type="match status" value="1"/>
</dbReference>
<comment type="caution">
    <text evidence="2">The sequence shown here is derived from an EMBL/GenBank/DDBJ whole genome shotgun (WGS) entry which is preliminary data.</text>
</comment>
<protein>
    <submittedName>
        <fullName evidence="2">2-polyprenyl-6-methoxyphenol hydroxylase-like oxidoreductase</fullName>
    </submittedName>
</protein>
<gene>
    <name evidence="2" type="ORF">BST39_09550</name>
</gene>
<dbReference type="SUPFAM" id="SSF51905">
    <property type="entry name" value="FAD/NAD(P)-binding domain"/>
    <property type="match status" value="1"/>
</dbReference>
<dbReference type="Gene3D" id="3.50.50.60">
    <property type="entry name" value="FAD/NAD(P)-binding domain"/>
    <property type="match status" value="1"/>
</dbReference>
<dbReference type="PANTHER" id="PTHR43422:SF3">
    <property type="entry name" value="THIAMINE THIAZOLE SYNTHASE"/>
    <property type="match status" value="1"/>
</dbReference>
<evidence type="ECO:0000256" key="1">
    <source>
        <dbReference type="SAM" id="MobiDB-lite"/>
    </source>
</evidence>
<proteinExistence type="predicted"/>
<dbReference type="AlphaFoldDB" id="A0A1X0ID57"/>
<sequence length="467" mass="50532">MMSMRGHHAVVLGASMGGLLAARVLADFYHSVTIIERDNPPEVAGNRRGVPQGRHIHLLWGRGSRVLDGLFPGFSAELIAAGAPSFDGDLSKIYINTGGHPLPPSGRIKNFSLLTPSRPMLECHVRRRLLALRNVNMLAEHDFVQPTCTAAQDRVTGALVRSHATGAQKELEADLVVDATGRGARTPTFLETMGYGRPAEDCLDVRLAYSSQSLRLPPDALRETAVIVGPVAGRPTGVGILRNENNSWMFTVSGMAGREPPSGLPEMFSYIEEFAPAHVVAAMREGEPLGAVVGHRLPTSRWRRYDKMRRFPRGLLVLGDAICSLNPIYGQGMTVAALEALALQRCLQRGEADLARHFFGAAAKIVDDAWQLATGADLSLPEVEGPRPLPVRIINNYVGRVQATAERDIVVAERLSSVVGLIERPGRLLSPMIMARVAGAGMTFRRPPSLRPPGAQACERATANRAR</sequence>
<dbReference type="InterPro" id="IPR036188">
    <property type="entry name" value="FAD/NAD-bd_sf"/>
</dbReference>
<evidence type="ECO:0000313" key="3">
    <source>
        <dbReference type="Proteomes" id="UP000192513"/>
    </source>
</evidence>
<reference evidence="2 3" key="1">
    <citation type="submission" date="2017-02" db="EMBL/GenBank/DDBJ databases">
        <title>The new phylogeny of genus Mycobacterium.</title>
        <authorList>
            <person name="Tortoli E."/>
            <person name="Trovato A."/>
            <person name="Cirillo D.M."/>
        </authorList>
    </citation>
    <scope>NUCLEOTIDE SEQUENCE [LARGE SCALE GENOMIC DNA]</scope>
    <source>
        <strain evidence="2 3">DSM 45000</strain>
    </source>
</reference>